<proteinExistence type="predicted"/>
<evidence type="ECO:0000256" key="1">
    <source>
        <dbReference type="SAM" id="Phobius"/>
    </source>
</evidence>
<comment type="caution">
    <text evidence="2">The sequence shown here is derived from an EMBL/GenBank/DDBJ whole genome shotgun (WGS) entry which is preliminary data.</text>
</comment>
<accession>A0A834SLZ4</accession>
<organism evidence="2 3">
    <name type="scientific">Senna tora</name>
    <dbReference type="NCBI Taxonomy" id="362788"/>
    <lineage>
        <taxon>Eukaryota</taxon>
        <taxon>Viridiplantae</taxon>
        <taxon>Streptophyta</taxon>
        <taxon>Embryophyta</taxon>
        <taxon>Tracheophyta</taxon>
        <taxon>Spermatophyta</taxon>
        <taxon>Magnoliopsida</taxon>
        <taxon>eudicotyledons</taxon>
        <taxon>Gunneridae</taxon>
        <taxon>Pentapetalae</taxon>
        <taxon>rosids</taxon>
        <taxon>fabids</taxon>
        <taxon>Fabales</taxon>
        <taxon>Fabaceae</taxon>
        <taxon>Caesalpinioideae</taxon>
        <taxon>Cassia clade</taxon>
        <taxon>Senna</taxon>
    </lineage>
</organism>
<dbReference type="AlphaFoldDB" id="A0A834SLZ4"/>
<feature type="transmembrane region" description="Helical" evidence="1">
    <location>
        <begin position="6"/>
        <end position="27"/>
    </location>
</feature>
<dbReference type="Proteomes" id="UP000634136">
    <property type="component" value="Unassembled WGS sequence"/>
</dbReference>
<keyword evidence="1" id="KW-1133">Transmembrane helix</keyword>
<keyword evidence="1" id="KW-0472">Membrane</keyword>
<sequence>MIDHAIETALWLIGAGESLCFVTFLFVKRGVSKRSHGDVGFHYLDNFGCENVGELRLARK</sequence>
<protein>
    <submittedName>
        <fullName evidence="2">Uncharacterized protein</fullName>
    </submittedName>
</protein>
<keyword evidence="1" id="KW-0812">Transmembrane</keyword>
<evidence type="ECO:0000313" key="2">
    <source>
        <dbReference type="EMBL" id="KAF7806247.1"/>
    </source>
</evidence>
<keyword evidence="3" id="KW-1185">Reference proteome</keyword>
<dbReference type="EMBL" id="JAAIUW010000012">
    <property type="protein sequence ID" value="KAF7806247.1"/>
    <property type="molecule type" value="Genomic_DNA"/>
</dbReference>
<gene>
    <name evidence="2" type="ORF">G2W53_038408</name>
</gene>
<name>A0A834SLZ4_9FABA</name>
<reference evidence="2" key="1">
    <citation type="submission" date="2020-09" db="EMBL/GenBank/DDBJ databases">
        <title>Genome-Enabled Discovery of Anthraquinone Biosynthesis in Senna tora.</title>
        <authorList>
            <person name="Kang S.-H."/>
            <person name="Pandey R.P."/>
            <person name="Lee C.-M."/>
            <person name="Sim J.-S."/>
            <person name="Jeong J.-T."/>
            <person name="Choi B.-S."/>
            <person name="Jung M."/>
            <person name="Ginzburg D."/>
            <person name="Zhao K."/>
            <person name="Won S.Y."/>
            <person name="Oh T.-J."/>
            <person name="Yu Y."/>
            <person name="Kim N.-H."/>
            <person name="Lee O.R."/>
            <person name="Lee T.-H."/>
            <person name="Bashyal P."/>
            <person name="Kim T.-S."/>
            <person name="Lee W.-H."/>
            <person name="Kawkins C."/>
            <person name="Kim C.-K."/>
            <person name="Kim J.S."/>
            <person name="Ahn B.O."/>
            <person name="Rhee S.Y."/>
            <person name="Sohng J.K."/>
        </authorList>
    </citation>
    <scope>NUCLEOTIDE SEQUENCE</scope>
    <source>
        <tissue evidence="2">Leaf</tissue>
    </source>
</reference>
<evidence type="ECO:0000313" key="3">
    <source>
        <dbReference type="Proteomes" id="UP000634136"/>
    </source>
</evidence>